<dbReference type="InterPro" id="IPR016181">
    <property type="entry name" value="Acyl_CoA_acyltransferase"/>
</dbReference>
<dbReference type="RefSeq" id="WP_218859130.1">
    <property type="nucleotide sequence ID" value="NZ_JACBZT010000001.1"/>
</dbReference>
<name>A0A853C802_9ACTN</name>
<dbReference type="InterPro" id="IPR038764">
    <property type="entry name" value="GNAT_N_AcTrfase_prd"/>
</dbReference>
<dbReference type="Gene3D" id="3.40.630.30">
    <property type="match status" value="1"/>
</dbReference>
<organism evidence="1 2">
    <name type="scientific">Petropleomorpha daqingensis</name>
    <dbReference type="NCBI Taxonomy" id="2026353"/>
    <lineage>
        <taxon>Bacteria</taxon>
        <taxon>Bacillati</taxon>
        <taxon>Actinomycetota</taxon>
        <taxon>Actinomycetes</taxon>
        <taxon>Geodermatophilales</taxon>
        <taxon>Geodermatophilaceae</taxon>
        <taxon>Petropleomorpha</taxon>
    </lineage>
</organism>
<dbReference type="GO" id="GO:0016740">
    <property type="term" value="F:transferase activity"/>
    <property type="evidence" value="ECO:0007669"/>
    <property type="project" value="UniProtKB-KW"/>
</dbReference>
<evidence type="ECO:0000313" key="2">
    <source>
        <dbReference type="Proteomes" id="UP000541969"/>
    </source>
</evidence>
<dbReference type="PANTHER" id="PTHR41700">
    <property type="entry name" value="GCN5-RELATED N-ACETYLTRANSFERASE"/>
    <property type="match status" value="1"/>
</dbReference>
<evidence type="ECO:0000313" key="1">
    <source>
        <dbReference type="EMBL" id="NYJ04130.1"/>
    </source>
</evidence>
<dbReference type="PANTHER" id="PTHR41700:SF1">
    <property type="entry name" value="N-ACETYLTRANSFERASE DOMAIN-CONTAINING PROTEIN"/>
    <property type="match status" value="1"/>
</dbReference>
<protein>
    <submittedName>
        <fullName evidence="1">Putative GNAT superfamily acetyltransferase</fullName>
    </submittedName>
</protein>
<sequence length="306" mass="32153">MTSDDALPTMGSVTDRNPTRLRDDVDAAEAAARAAALAAGVTIRELTELPDLEAVSRLFEGIWGRDAHPPMTTELLRALAKAGNYVVGAFDGGTLVGACAGFFSAPAQGTLHSHIAGVSSQVRGRSVGFAVKVHQRAWALHRDVPLIGWTFDPLVRRNAWFNLGKLAAAPVEYLPNFYGGMHDGINGDDDSDRLLVHWDLRSASVAEACRGRVPRVDAAAELAAGAVVALGATPLGTPQPGSLDGAVSLVAVPPDIEGLRTADPGLAKEWRVAVREALVPLLASGASITGFDRSGWFVVQRQEGIA</sequence>
<dbReference type="Proteomes" id="UP000541969">
    <property type="component" value="Unassembled WGS sequence"/>
</dbReference>
<proteinExistence type="predicted"/>
<comment type="caution">
    <text evidence="1">The sequence shown here is derived from an EMBL/GenBank/DDBJ whole genome shotgun (WGS) entry which is preliminary data.</text>
</comment>
<reference evidence="1 2" key="1">
    <citation type="submission" date="2020-07" db="EMBL/GenBank/DDBJ databases">
        <title>Sequencing the genomes of 1000 actinobacteria strains.</title>
        <authorList>
            <person name="Klenk H.-P."/>
        </authorList>
    </citation>
    <scope>NUCLEOTIDE SEQUENCE [LARGE SCALE GENOMIC DNA]</scope>
    <source>
        <strain evidence="1 2">DSM 104001</strain>
    </source>
</reference>
<gene>
    <name evidence="1" type="ORF">GGQ55_000408</name>
</gene>
<dbReference type="AlphaFoldDB" id="A0A853C802"/>
<dbReference type="EMBL" id="JACBZT010000001">
    <property type="protein sequence ID" value="NYJ04130.1"/>
    <property type="molecule type" value="Genomic_DNA"/>
</dbReference>
<keyword evidence="2" id="KW-1185">Reference proteome</keyword>
<accession>A0A853C802</accession>
<keyword evidence="1" id="KW-0808">Transferase</keyword>
<dbReference type="SUPFAM" id="SSF55729">
    <property type="entry name" value="Acyl-CoA N-acyltransferases (Nat)"/>
    <property type="match status" value="1"/>
</dbReference>